<dbReference type="InterPro" id="IPR000182">
    <property type="entry name" value="GNAT_dom"/>
</dbReference>
<evidence type="ECO:0000313" key="2">
    <source>
        <dbReference type="EMBL" id="QHS89899.1"/>
    </source>
</evidence>
<feature type="domain" description="N-acetyltransferase" evidence="1">
    <location>
        <begin position="73"/>
        <end position="199"/>
    </location>
</feature>
<protein>
    <recommendedName>
        <fullName evidence="1">N-acetyltransferase domain-containing protein</fullName>
    </recommendedName>
</protein>
<dbReference type="AlphaFoldDB" id="A0A6C0BE88"/>
<organism evidence="2">
    <name type="scientific">viral metagenome</name>
    <dbReference type="NCBI Taxonomy" id="1070528"/>
    <lineage>
        <taxon>unclassified sequences</taxon>
        <taxon>metagenomes</taxon>
        <taxon>organismal metagenomes</taxon>
    </lineage>
</organism>
<dbReference type="EMBL" id="MN739120">
    <property type="protein sequence ID" value="QHS89899.1"/>
    <property type="molecule type" value="Genomic_DNA"/>
</dbReference>
<dbReference type="Gene3D" id="3.40.630.30">
    <property type="match status" value="1"/>
</dbReference>
<proteinExistence type="predicted"/>
<dbReference type="PROSITE" id="PS51186">
    <property type="entry name" value="GNAT"/>
    <property type="match status" value="1"/>
</dbReference>
<dbReference type="Pfam" id="PF00583">
    <property type="entry name" value="Acetyltransf_1"/>
    <property type="match status" value="1"/>
</dbReference>
<dbReference type="InterPro" id="IPR016181">
    <property type="entry name" value="Acyl_CoA_acyltransferase"/>
</dbReference>
<sequence>MPFCIICNFENQNQICEQCKNFTSLAISKIKIEVISLSGKEKYDYLKPIKLNGHIFNGHNFSSTVFMQIMDDLLLEFYNSSNLTCLYNQRTQVLDSFLRKEMYILAYDCNQPRHGYKTDMRFNINNEEIIEDSYLRAKKCFWIIKGNRIEHIWIHKDSRQKGLARKIVNICIQWGVEKTVQVTDSSIEFWRKMGFQTYF</sequence>
<accession>A0A6C0BE88</accession>
<dbReference type="GO" id="GO:0016747">
    <property type="term" value="F:acyltransferase activity, transferring groups other than amino-acyl groups"/>
    <property type="evidence" value="ECO:0007669"/>
    <property type="project" value="InterPro"/>
</dbReference>
<dbReference type="SUPFAM" id="SSF55729">
    <property type="entry name" value="Acyl-CoA N-acyltransferases (Nat)"/>
    <property type="match status" value="1"/>
</dbReference>
<evidence type="ECO:0000259" key="1">
    <source>
        <dbReference type="PROSITE" id="PS51186"/>
    </source>
</evidence>
<name>A0A6C0BE88_9ZZZZ</name>
<reference evidence="2" key="1">
    <citation type="journal article" date="2020" name="Nature">
        <title>Giant virus diversity and host interactions through global metagenomics.</title>
        <authorList>
            <person name="Schulz F."/>
            <person name="Roux S."/>
            <person name="Paez-Espino D."/>
            <person name="Jungbluth S."/>
            <person name="Walsh D.A."/>
            <person name="Denef V.J."/>
            <person name="McMahon K.D."/>
            <person name="Konstantinidis K.T."/>
            <person name="Eloe-Fadrosh E.A."/>
            <person name="Kyrpides N.C."/>
            <person name="Woyke T."/>
        </authorList>
    </citation>
    <scope>NUCLEOTIDE SEQUENCE</scope>
    <source>
        <strain evidence="2">GVMAG-M-3300010160-4</strain>
    </source>
</reference>